<keyword evidence="2" id="KW-0645">Protease</keyword>
<dbReference type="PANTHER" id="PTHR32282">
    <property type="entry name" value="BINDING PROTEIN TRANSPEPTIDASE, PUTATIVE-RELATED"/>
    <property type="match status" value="1"/>
</dbReference>
<dbReference type="InterPro" id="IPR023346">
    <property type="entry name" value="Lysozyme-like_dom_sf"/>
</dbReference>
<evidence type="ECO:0000313" key="12">
    <source>
        <dbReference type="EMBL" id="NJC71980.1"/>
    </source>
</evidence>
<accession>A0ABX0Y335</accession>
<dbReference type="InterPro" id="IPR001460">
    <property type="entry name" value="PCN-bd_Tpept"/>
</dbReference>
<evidence type="ECO:0000256" key="7">
    <source>
        <dbReference type="ARBA" id="ARBA00034000"/>
    </source>
</evidence>
<evidence type="ECO:0000256" key="3">
    <source>
        <dbReference type="ARBA" id="ARBA00022676"/>
    </source>
</evidence>
<evidence type="ECO:0000256" key="8">
    <source>
        <dbReference type="ARBA" id="ARBA00049902"/>
    </source>
</evidence>
<dbReference type="InterPro" id="IPR036950">
    <property type="entry name" value="PBP_transglycosylase"/>
</dbReference>
<sequence length="667" mass="69288">MAYGLVTVLLLVLAGGVGVAAYASSVPLPADPVVAQASVLYYRDGRTVLARVGANNRTDVPLARVPLAVRRAVLTAEDRNFYHHAGISVRGIGRAALADVLGGDSQGASTITQQYVRNAYLTQQRTAERKAKEAVLAVKIERRYSKDAILERYLNTVYFGRGAYGIEAAASAYFGTTADRLTIAQGAVLAAVIKDPTNFDPAINAQAARDRWRYIVTTMVNLGWADQAESVRLPYPQVAPRSADATSGPLGLVADQVERELAGHGIPPQVLRTAGLRVVTTLDAGAEQAALNQIRSTLAGQPPQLRAALVAVEPATGAVRAYYGGAQGSGFFDDAAAARPPASTFKPLVLAEGLRQGVSYASLWDGSSPRTFVSRRGVPLVNHDGLQCPVCTLDEAMVASLNTPFYALAERVGPARIRSLAVASGVSERYDGKPSMVDRPGDATPGRTRADIALGIYPVTPADLTSVYATFAAGGTRVDRRFVESVSGSDGRQWYAASPRHVRVLPPAVAADVSAVLADAVGTDGPVPGRAAAGKTGTQQYGDTDDNSDAWMVGYTPQLAAVVWLGRAEPGPIREASGAPIQGDGLPARLWRDFLTAALAGQPAIALPPPAHVGSTDAGDARAGDDAEGSRSAKRTGAAGGAGRSLVPSTPQPAGPATKGATPAAHA</sequence>
<comment type="catalytic activity">
    <reaction evidence="7">
        <text>Preferential cleavage: (Ac)2-L-Lys-D-Ala-|-D-Ala. Also transpeptidation of peptidyl-alanyl moieties that are N-acyl substituents of D-alanine.</text>
        <dbReference type="EC" id="3.4.16.4"/>
    </reaction>
</comment>
<evidence type="ECO:0000259" key="10">
    <source>
        <dbReference type="Pfam" id="PF00905"/>
    </source>
</evidence>
<reference evidence="12 13" key="1">
    <citation type="submission" date="2020-03" db="EMBL/GenBank/DDBJ databases">
        <title>WGS of the type strain of Planosporangium spp.</title>
        <authorList>
            <person name="Thawai C."/>
        </authorList>
    </citation>
    <scope>NUCLEOTIDE SEQUENCE [LARGE SCALE GENOMIC DNA]</scope>
    <source>
        <strain evidence="12 13">TBRC 5610</strain>
    </source>
</reference>
<dbReference type="Gene3D" id="1.10.3810.10">
    <property type="entry name" value="Biosynthetic peptidoglycan transglycosylase-like"/>
    <property type="match status" value="1"/>
</dbReference>
<dbReference type="PANTHER" id="PTHR32282:SF34">
    <property type="entry name" value="PENICILLIN-BINDING PROTEIN 1A"/>
    <property type="match status" value="1"/>
</dbReference>
<keyword evidence="13" id="KW-1185">Reference proteome</keyword>
<evidence type="ECO:0000256" key="2">
    <source>
        <dbReference type="ARBA" id="ARBA00022670"/>
    </source>
</evidence>
<dbReference type="InterPro" id="IPR012338">
    <property type="entry name" value="Beta-lactam/transpept-like"/>
</dbReference>
<gene>
    <name evidence="12" type="ORF">HC031_19985</name>
</gene>
<keyword evidence="3" id="KW-0328">Glycosyltransferase</keyword>
<name>A0ABX0Y335_9ACTN</name>
<dbReference type="InterPro" id="IPR050396">
    <property type="entry name" value="Glycosyltr_51/Transpeptidase"/>
</dbReference>
<evidence type="ECO:0000256" key="9">
    <source>
        <dbReference type="SAM" id="MobiDB-lite"/>
    </source>
</evidence>
<dbReference type="EMBL" id="JAATVY010000015">
    <property type="protein sequence ID" value="NJC71980.1"/>
    <property type="molecule type" value="Genomic_DNA"/>
</dbReference>
<evidence type="ECO:0000256" key="6">
    <source>
        <dbReference type="ARBA" id="ARBA00023268"/>
    </source>
</evidence>
<feature type="compositionally biased region" description="Low complexity" evidence="9">
    <location>
        <begin position="655"/>
        <end position="667"/>
    </location>
</feature>
<dbReference type="InterPro" id="IPR001264">
    <property type="entry name" value="Glyco_trans_51"/>
</dbReference>
<dbReference type="Pfam" id="PF00912">
    <property type="entry name" value="Transgly"/>
    <property type="match status" value="1"/>
</dbReference>
<evidence type="ECO:0000313" key="13">
    <source>
        <dbReference type="Proteomes" id="UP000722989"/>
    </source>
</evidence>
<comment type="catalytic activity">
    <reaction evidence="8">
        <text>[GlcNAc-(1-&gt;4)-Mur2Ac(oyl-L-Ala-gamma-D-Glu-L-Lys-D-Ala-D-Ala)](n)-di-trans,octa-cis-undecaprenyl diphosphate + beta-D-GlcNAc-(1-&gt;4)-Mur2Ac(oyl-L-Ala-gamma-D-Glu-L-Lys-D-Ala-D-Ala)-di-trans,octa-cis-undecaprenyl diphosphate = [GlcNAc-(1-&gt;4)-Mur2Ac(oyl-L-Ala-gamma-D-Glu-L-Lys-D-Ala-D-Ala)](n+1)-di-trans,octa-cis-undecaprenyl diphosphate + di-trans,octa-cis-undecaprenyl diphosphate + H(+)</text>
        <dbReference type="Rhea" id="RHEA:23708"/>
        <dbReference type="Rhea" id="RHEA-COMP:9602"/>
        <dbReference type="Rhea" id="RHEA-COMP:9603"/>
        <dbReference type="ChEBI" id="CHEBI:15378"/>
        <dbReference type="ChEBI" id="CHEBI:58405"/>
        <dbReference type="ChEBI" id="CHEBI:60033"/>
        <dbReference type="ChEBI" id="CHEBI:78435"/>
        <dbReference type="EC" id="2.4.99.28"/>
    </reaction>
</comment>
<organism evidence="12 13">
    <name type="scientific">Planosporangium thailandense</name>
    <dbReference type="NCBI Taxonomy" id="765197"/>
    <lineage>
        <taxon>Bacteria</taxon>
        <taxon>Bacillati</taxon>
        <taxon>Actinomycetota</taxon>
        <taxon>Actinomycetes</taxon>
        <taxon>Micromonosporales</taxon>
        <taxon>Micromonosporaceae</taxon>
        <taxon>Planosporangium</taxon>
    </lineage>
</organism>
<evidence type="ECO:0000256" key="4">
    <source>
        <dbReference type="ARBA" id="ARBA00022679"/>
    </source>
</evidence>
<keyword evidence="1" id="KW-0121">Carboxypeptidase</keyword>
<evidence type="ECO:0000259" key="11">
    <source>
        <dbReference type="Pfam" id="PF00912"/>
    </source>
</evidence>
<evidence type="ECO:0000256" key="5">
    <source>
        <dbReference type="ARBA" id="ARBA00022801"/>
    </source>
</evidence>
<keyword evidence="6" id="KW-0511">Multifunctional enzyme</keyword>
<feature type="domain" description="Glycosyl transferase family 51" evidence="11">
    <location>
        <begin position="48"/>
        <end position="219"/>
    </location>
</feature>
<dbReference type="SUPFAM" id="SSF56601">
    <property type="entry name" value="beta-lactamase/transpeptidase-like"/>
    <property type="match status" value="1"/>
</dbReference>
<feature type="domain" description="Penicillin-binding protein transpeptidase" evidence="10">
    <location>
        <begin position="308"/>
        <end position="560"/>
    </location>
</feature>
<keyword evidence="5" id="KW-0378">Hydrolase</keyword>
<dbReference type="Gene3D" id="3.40.710.10">
    <property type="entry name" value="DD-peptidase/beta-lactamase superfamily"/>
    <property type="match status" value="1"/>
</dbReference>
<dbReference type="SUPFAM" id="SSF53955">
    <property type="entry name" value="Lysozyme-like"/>
    <property type="match status" value="1"/>
</dbReference>
<comment type="caution">
    <text evidence="12">The sequence shown here is derived from an EMBL/GenBank/DDBJ whole genome shotgun (WGS) entry which is preliminary data.</text>
</comment>
<proteinExistence type="predicted"/>
<protein>
    <submittedName>
        <fullName evidence="12">Penicillin-binding protein</fullName>
    </submittedName>
</protein>
<dbReference type="Proteomes" id="UP000722989">
    <property type="component" value="Unassembled WGS sequence"/>
</dbReference>
<feature type="compositionally biased region" description="Basic and acidic residues" evidence="9">
    <location>
        <begin position="619"/>
        <end position="631"/>
    </location>
</feature>
<dbReference type="Pfam" id="PF00905">
    <property type="entry name" value="Transpeptidase"/>
    <property type="match status" value="1"/>
</dbReference>
<keyword evidence="4" id="KW-0808">Transferase</keyword>
<feature type="region of interest" description="Disordered" evidence="9">
    <location>
        <begin position="605"/>
        <end position="667"/>
    </location>
</feature>
<evidence type="ECO:0000256" key="1">
    <source>
        <dbReference type="ARBA" id="ARBA00022645"/>
    </source>
</evidence>